<dbReference type="InterPro" id="IPR001647">
    <property type="entry name" value="HTH_TetR"/>
</dbReference>
<evidence type="ECO:0000256" key="1">
    <source>
        <dbReference type="ARBA" id="ARBA00023125"/>
    </source>
</evidence>
<name>A0ABQ4THW5_METOR</name>
<feature type="DNA-binding region" description="H-T-H motif" evidence="2">
    <location>
        <begin position="35"/>
        <end position="54"/>
    </location>
</feature>
<proteinExistence type="predicted"/>
<evidence type="ECO:0000259" key="3">
    <source>
        <dbReference type="PROSITE" id="PS50977"/>
    </source>
</evidence>
<evidence type="ECO:0000313" key="4">
    <source>
        <dbReference type="EMBL" id="GJE29602.1"/>
    </source>
</evidence>
<dbReference type="Gene3D" id="1.10.357.10">
    <property type="entry name" value="Tetracycline Repressor, domain 2"/>
    <property type="match status" value="1"/>
</dbReference>
<organism evidence="4 5">
    <name type="scientific">Methylobacterium organophilum</name>
    <dbReference type="NCBI Taxonomy" id="410"/>
    <lineage>
        <taxon>Bacteria</taxon>
        <taxon>Pseudomonadati</taxon>
        <taxon>Pseudomonadota</taxon>
        <taxon>Alphaproteobacteria</taxon>
        <taxon>Hyphomicrobiales</taxon>
        <taxon>Methylobacteriaceae</taxon>
        <taxon>Methylobacterium</taxon>
    </lineage>
</organism>
<dbReference type="Proteomes" id="UP001055156">
    <property type="component" value="Unassembled WGS sequence"/>
</dbReference>
<dbReference type="PROSITE" id="PS50977">
    <property type="entry name" value="HTH_TETR_2"/>
    <property type="match status" value="1"/>
</dbReference>
<sequence>MQPNSPSPQDTPSVRQQAVFDAVLSLMVEEGDPLTMDAVARRASCSKETLYKWFGDREGLLTATVQWQASRVRAGRYEAQDLDVATLRESLGDFAATWLEVIASPTSVALNRLAIGHAASAKSNLGGIVLANGRFAIGDRVKPVLEAGRAAGLLAFEDSETAFRTFFGLVGRDIQIRLLLGDALDLDAAGIRRDAARAVEQFLALYGQPRHPNHQA</sequence>
<keyword evidence="1 2" id="KW-0238">DNA-binding</keyword>
<dbReference type="EMBL" id="BPQV01000017">
    <property type="protein sequence ID" value="GJE29602.1"/>
    <property type="molecule type" value="Genomic_DNA"/>
</dbReference>
<gene>
    <name evidence="4" type="ORF">LKMONMHP_4484</name>
</gene>
<dbReference type="InterPro" id="IPR050109">
    <property type="entry name" value="HTH-type_TetR-like_transc_reg"/>
</dbReference>
<dbReference type="PANTHER" id="PTHR30055:SF146">
    <property type="entry name" value="HTH-TYPE TRANSCRIPTIONAL DUAL REGULATOR CECR"/>
    <property type="match status" value="1"/>
</dbReference>
<dbReference type="Pfam" id="PF14246">
    <property type="entry name" value="TetR_C_7"/>
    <property type="match status" value="1"/>
</dbReference>
<dbReference type="Gene3D" id="1.10.10.60">
    <property type="entry name" value="Homeodomain-like"/>
    <property type="match status" value="1"/>
</dbReference>
<dbReference type="SUPFAM" id="SSF46689">
    <property type="entry name" value="Homeodomain-like"/>
    <property type="match status" value="1"/>
</dbReference>
<dbReference type="RefSeq" id="WP_238314525.1">
    <property type="nucleotide sequence ID" value="NZ_BPQV01000017.1"/>
</dbReference>
<dbReference type="PANTHER" id="PTHR30055">
    <property type="entry name" value="HTH-TYPE TRANSCRIPTIONAL REGULATOR RUTR"/>
    <property type="match status" value="1"/>
</dbReference>
<dbReference type="InterPro" id="IPR009057">
    <property type="entry name" value="Homeodomain-like_sf"/>
</dbReference>
<accession>A0ABQ4THW5</accession>
<reference evidence="4" key="1">
    <citation type="journal article" date="2021" name="Front. Microbiol.">
        <title>Comprehensive Comparative Genomics and Phenotyping of Methylobacterium Species.</title>
        <authorList>
            <person name="Alessa O."/>
            <person name="Ogura Y."/>
            <person name="Fujitani Y."/>
            <person name="Takami H."/>
            <person name="Hayashi T."/>
            <person name="Sahin N."/>
            <person name="Tani A."/>
        </authorList>
    </citation>
    <scope>NUCLEOTIDE SEQUENCE</scope>
    <source>
        <strain evidence="4">NBRC 15689</strain>
    </source>
</reference>
<dbReference type="InterPro" id="IPR039536">
    <property type="entry name" value="TetR_C_Proteobacteria"/>
</dbReference>
<protein>
    <recommendedName>
        <fullName evidence="3">HTH tetR-type domain-containing protein</fullName>
    </recommendedName>
</protein>
<dbReference type="Pfam" id="PF00440">
    <property type="entry name" value="TetR_N"/>
    <property type="match status" value="1"/>
</dbReference>
<comment type="caution">
    <text evidence="4">The sequence shown here is derived from an EMBL/GenBank/DDBJ whole genome shotgun (WGS) entry which is preliminary data.</text>
</comment>
<feature type="domain" description="HTH tetR-type" evidence="3">
    <location>
        <begin position="13"/>
        <end position="72"/>
    </location>
</feature>
<evidence type="ECO:0000313" key="5">
    <source>
        <dbReference type="Proteomes" id="UP001055156"/>
    </source>
</evidence>
<evidence type="ECO:0000256" key="2">
    <source>
        <dbReference type="PROSITE-ProRule" id="PRU00335"/>
    </source>
</evidence>
<keyword evidence="5" id="KW-1185">Reference proteome</keyword>
<reference evidence="4" key="2">
    <citation type="submission" date="2021-08" db="EMBL/GenBank/DDBJ databases">
        <authorList>
            <person name="Tani A."/>
            <person name="Ola A."/>
            <person name="Ogura Y."/>
            <person name="Katsura K."/>
            <person name="Hayashi T."/>
        </authorList>
    </citation>
    <scope>NUCLEOTIDE SEQUENCE</scope>
    <source>
        <strain evidence="4">NBRC 15689</strain>
    </source>
</reference>